<keyword evidence="3 9" id="KW-0418">Kinase</keyword>
<dbReference type="InterPro" id="IPR011990">
    <property type="entry name" value="TPR-like_helical_dom_sf"/>
</dbReference>
<dbReference type="SMART" id="SM00028">
    <property type="entry name" value="TPR"/>
    <property type="match status" value="4"/>
</dbReference>
<gene>
    <name evidence="9" type="ORF">N4264_16285</name>
</gene>
<evidence type="ECO:0000313" key="10">
    <source>
        <dbReference type="Proteomes" id="UP001064632"/>
    </source>
</evidence>
<dbReference type="EMBL" id="CP104694">
    <property type="protein sequence ID" value="UXI66306.1"/>
    <property type="molecule type" value="Genomic_DNA"/>
</dbReference>
<evidence type="ECO:0000256" key="4">
    <source>
        <dbReference type="ARBA" id="ARBA00022840"/>
    </source>
</evidence>
<keyword evidence="7" id="KW-0812">Transmembrane</keyword>
<dbReference type="GO" id="GO:0004674">
    <property type="term" value="F:protein serine/threonine kinase activity"/>
    <property type="evidence" value="ECO:0007669"/>
    <property type="project" value="UniProtKB-KW"/>
</dbReference>
<evidence type="ECO:0000256" key="6">
    <source>
        <dbReference type="PROSITE-ProRule" id="PRU10141"/>
    </source>
</evidence>
<keyword evidence="4 6" id="KW-0067">ATP-binding</keyword>
<dbReference type="Gene3D" id="1.25.40.10">
    <property type="entry name" value="Tetratricopeptide repeat domain"/>
    <property type="match status" value="2"/>
</dbReference>
<keyword evidence="1" id="KW-0808">Transferase</keyword>
<dbReference type="Gene3D" id="3.30.200.20">
    <property type="entry name" value="Phosphorylase Kinase, domain 1"/>
    <property type="match status" value="1"/>
</dbReference>
<keyword evidence="10" id="KW-1185">Reference proteome</keyword>
<evidence type="ECO:0000259" key="8">
    <source>
        <dbReference type="PROSITE" id="PS50011"/>
    </source>
</evidence>
<keyword evidence="5" id="KW-0802">TPR repeat</keyword>
<dbReference type="PROSITE" id="PS50005">
    <property type="entry name" value="TPR"/>
    <property type="match status" value="1"/>
</dbReference>
<evidence type="ECO:0000256" key="3">
    <source>
        <dbReference type="ARBA" id="ARBA00022777"/>
    </source>
</evidence>
<evidence type="ECO:0000256" key="1">
    <source>
        <dbReference type="ARBA" id="ARBA00022679"/>
    </source>
</evidence>
<sequence length="869" mass="93446">MPTDISFLVPGGALAGPLFASLMSEARHRHRLEPGTVVDKYRVVDEIGCGGSSVVYRAERCDGIYQQTVALKVIGASAAANVLGERDHLALLSHHAIARLFDAGALPSGDVWLAIEYIEGQPLDAWAQSTQAAWRARLEMLLIICDAVQYAHSRLIVHRDIKPANILVDANAMPRILDFGIAARLDQVEANSPVAFTPSYASPEQIRGELATTATDIFQLGRLLQKLTHLPAVDAGPPTQRLPRLLERNLAAVADKATAPRADARYASVTEFAADLRRALKGHPVQARPWSLRRRLEYFVARHWLPLGAGVGVAALLAVIAAVSAHRVALERDFAWREARSSYETSRFFVELFSEAARQTTGPAKDVLAEAPARAERHAATRPVVMSGLLHSLGAAYVQAGRFADARGALEKAVALRREGGPESRLLLAQSLAQLAYVLHFDGEFARTRALANEAAALVDEGGQPQDHVRALNTLNLLLVTLGRYAEASRYTEQAVALSRALSGLEGTEHLDALRNRAHLSMSLSYVDAAQKQLHDIVDRMEAIFGADAPNTLDERIQLHSAYAMRGDLQPAGQFFASLLSGDRPLSGDAAYHRHSAQYHLAMVKHYQGRWAESAGLYDAALKALLTLENGTGGPHWAADSINVAGAHADRGDVAKATRHLRDALASAERSLPEGVALAINRYALGHHLLSLGPDPEGAHLLQRGCTVILASFVAGSLRASQCHAALAQMLLHQGRHAEAAAELDAAERLVDHGARLDQARVLADVALLRASLAKSLGHEPRTLQSSYETARDRLTSAYGSAHPLVADVEVLLAEHLATTDPASASRHLAHALPVMLQAHAESSARRRAAVALAAELGVAVPDDVASHR</sequence>
<dbReference type="Pfam" id="PF00069">
    <property type="entry name" value="Pkinase"/>
    <property type="match status" value="1"/>
</dbReference>
<dbReference type="Gene3D" id="1.10.510.10">
    <property type="entry name" value="Transferase(Phosphotransferase) domain 1"/>
    <property type="match status" value="1"/>
</dbReference>
<feature type="domain" description="Protein kinase" evidence="8">
    <location>
        <begin position="41"/>
        <end position="305"/>
    </location>
</feature>
<feature type="transmembrane region" description="Helical" evidence="7">
    <location>
        <begin position="304"/>
        <end position="325"/>
    </location>
</feature>
<dbReference type="PROSITE" id="PS50011">
    <property type="entry name" value="PROTEIN_KINASE_DOM"/>
    <property type="match status" value="1"/>
</dbReference>
<feature type="transmembrane region" description="Helical" evidence="7">
    <location>
        <begin position="6"/>
        <end position="23"/>
    </location>
</feature>
<keyword evidence="7" id="KW-0472">Membrane</keyword>
<keyword evidence="2 6" id="KW-0547">Nucleotide-binding</keyword>
<reference evidence="9" key="1">
    <citation type="submission" date="2022-09" db="EMBL/GenBank/DDBJ databases">
        <title>Tahibacter sp. nov., isolated from a fresh water.</title>
        <authorList>
            <person name="Baek J.H."/>
            <person name="Lee J.K."/>
            <person name="Kim J.M."/>
            <person name="Jeon C.O."/>
        </authorList>
    </citation>
    <scope>NUCLEOTIDE SEQUENCE</scope>
    <source>
        <strain evidence="9">W38</strain>
    </source>
</reference>
<evidence type="ECO:0000313" key="9">
    <source>
        <dbReference type="EMBL" id="UXI66306.1"/>
    </source>
</evidence>
<dbReference type="SMART" id="SM00220">
    <property type="entry name" value="S_TKc"/>
    <property type="match status" value="1"/>
</dbReference>
<proteinExistence type="predicted"/>
<dbReference type="Pfam" id="PF13374">
    <property type="entry name" value="TPR_10"/>
    <property type="match status" value="1"/>
</dbReference>
<dbReference type="RefSeq" id="WP_261693290.1">
    <property type="nucleotide sequence ID" value="NZ_CP104694.1"/>
</dbReference>
<evidence type="ECO:0000256" key="5">
    <source>
        <dbReference type="PROSITE-ProRule" id="PRU00339"/>
    </source>
</evidence>
<dbReference type="InterPro" id="IPR019734">
    <property type="entry name" value="TPR_rpt"/>
</dbReference>
<dbReference type="CDD" id="cd14014">
    <property type="entry name" value="STKc_PknB_like"/>
    <property type="match status" value="1"/>
</dbReference>
<evidence type="ECO:0000256" key="7">
    <source>
        <dbReference type="SAM" id="Phobius"/>
    </source>
</evidence>
<dbReference type="InterPro" id="IPR011009">
    <property type="entry name" value="Kinase-like_dom_sf"/>
</dbReference>
<dbReference type="SUPFAM" id="SSF48452">
    <property type="entry name" value="TPR-like"/>
    <property type="match status" value="2"/>
</dbReference>
<dbReference type="PANTHER" id="PTHR43289:SF34">
    <property type="entry name" value="SERINE_THREONINE-PROTEIN KINASE YBDM-RELATED"/>
    <property type="match status" value="1"/>
</dbReference>
<name>A0ABY6B895_9GAMM</name>
<protein>
    <submittedName>
        <fullName evidence="9">Serine/threonine protein kinase</fullName>
    </submittedName>
</protein>
<dbReference type="InterPro" id="IPR000719">
    <property type="entry name" value="Prot_kinase_dom"/>
</dbReference>
<keyword evidence="7" id="KW-1133">Transmembrane helix</keyword>
<feature type="binding site" evidence="6">
    <location>
        <position position="72"/>
    </location>
    <ligand>
        <name>ATP</name>
        <dbReference type="ChEBI" id="CHEBI:30616"/>
    </ligand>
</feature>
<dbReference type="PANTHER" id="PTHR43289">
    <property type="entry name" value="MITOGEN-ACTIVATED PROTEIN KINASE KINASE KINASE 20-RELATED"/>
    <property type="match status" value="1"/>
</dbReference>
<dbReference type="PROSITE" id="PS00108">
    <property type="entry name" value="PROTEIN_KINASE_ST"/>
    <property type="match status" value="1"/>
</dbReference>
<feature type="repeat" description="TPR" evidence="5">
    <location>
        <begin position="387"/>
        <end position="420"/>
    </location>
</feature>
<dbReference type="PROSITE" id="PS00107">
    <property type="entry name" value="PROTEIN_KINASE_ATP"/>
    <property type="match status" value="1"/>
</dbReference>
<dbReference type="InterPro" id="IPR008271">
    <property type="entry name" value="Ser/Thr_kinase_AS"/>
</dbReference>
<dbReference type="SUPFAM" id="SSF56112">
    <property type="entry name" value="Protein kinase-like (PK-like)"/>
    <property type="match status" value="1"/>
</dbReference>
<dbReference type="InterPro" id="IPR017441">
    <property type="entry name" value="Protein_kinase_ATP_BS"/>
</dbReference>
<accession>A0ABY6B895</accession>
<dbReference type="Proteomes" id="UP001064632">
    <property type="component" value="Chromosome"/>
</dbReference>
<organism evidence="9 10">
    <name type="scientific">Tahibacter amnicola</name>
    <dbReference type="NCBI Taxonomy" id="2976241"/>
    <lineage>
        <taxon>Bacteria</taxon>
        <taxon>Pseudomonadati</taxon>
        <taxon>Pseudomonadota</taxon>
        <taxon>Gammaproteobacteria</taxon>
        <taxon>Lysobacterales</taxon>
        <taxon>Rhodanobacteraceae</taxon>
        <taxon>Tahibacter</taxon>
    </lineage>
</organism>
<evidence type="ECO:0000256" key="2">
    <source>
        <dbReference type="ARBA" id="ARBA00022741"/>
    </source>
</evidence>
<keyword evidence="9" id="KW-0723">Serine/threonine-protein kinase</keyword>